<organism evidence="2 3">
    <name type="scientific">Marine Group I thaumarchaeote SCGC AAA799-B03</name>
    <dbReference type="NCBI Taxonomy" id="1502289"/>
    <lineage>
        <taxon>Archaea</taxon>
        <taxon>Nitrososphaerota</taxon>
        <taxon>Marine Group I</taxon>
    </lineage>
</organism>
<protein>
    <submittedName>
        <fullName evidence="2">DNA methylase N-4-N-6 domain protein</fullName>
    </submittedName>
</protein>
<dbReference type="Pfam" id="PF12564">
    <property type="entry name" value="TypeIII_RM_meth"/>
    <property type="match status" value="1"/>
</dbReference>
<evidence type="ECO:0000259" key="1">
    <source>
        <dbReference type="Pfam" id="PF12564"/>
    </source>
</evidence>
<dbReference type="EMBL" id="JOTA01000019">
    <property type="protein sequence ID" value="KFM21484.1"/>
    <property type="molecule type" value="Genomic_DNA"/>
</dbReference>
<dbReference type="InterPro" id="IPR022221">
    <property type="entry name" value="TypeIII_RM_meth"/>
</dbReference>
<dbReference type="GO" id="GO:0008168">
    <property type="term" value="F:methyltransferase activity"/>
    <property type="evidence" value="ECO:0007669"/>
    <property type="project" value="UniProtKB-KW"/>
</dbReference>
<gene>
    <name evidence="2" type="ORF">AAA799B03_00955</name>
</gene>
<feature type="domain" description="Type III restriction/modification enzyme methylation subunit" evidence="1">
    <location>
        <begin position="47"/>
        <end position="101"/>
    </location>
</feature>
<evidence type="ECO:0000313" key="3">
    <source>
        <dbReference type="Proteomes" id="UP000029384"/>
    </source>
</evidence>
<keyword evidence="2" id="KW-0808">Transferase</keyword>
<dbReference type="AlphaFoldDB" id="A0A087S6Y0"/>
<dbReference type="Proteomes" id="UP000029384">
    <property type="component" value="Unassembled WGS sequence"/>
</dbReference>
<sequence>MAHILIQFKLTQNLLETLKKLLSKKDEFVSDGELLKNKIIETALKDDEKFLKLLLSDKQIKDHFFVKIDSSLIFKKEEFLRFVNNKDFLPNSYTSFKNKMGSRNRVF</sequence>
<comment type="caution">
    <text evidence="2">The sequence shown here is derived from an EMBL/GenBank/DDBJ whole genome shotgun (WGS) entry which is preliminary data.</text>
</comment>
<dbReference type="GO" id="GO:0032259">
    <property type="term" value="P:methylation"/>
    <property type="evidence" value="ECO:0007669"/>
    <property type="project" value="UniProtKB-KW"/>
</dbReference>
<name>A0A087S6Y0_9ARCH</name>
<reference evidence="2 3" key="1">
    <citation type="submission" date="2014-06" db="EMBL/GenBank/DDBJ databases">
        <authorList>
            <person name="Ngugi D.K."/>
            <person name="Blom J."/>
            <person name="Alam I."/>
            <person name="Rashid M."/>
            <person name="Baalawi W."/>
            <person name="Zhang G."/>
            <person name="Hikmawan T."/>
            <person name="Guan Y."/>
            <person name="Antunes A."/>
            <person name="Siam R."/>
            <person name="El-Dorry H."/>
            <person name="Bajic V."/>
            <person name="Stingl U."/>
        </authorList>
    </citation>
    <scope>NUCLEOTIDE SEQUENCE [LARGE SCALE GENOMIC DNA]</scope>
    <source>
        <strain evidence="2">SCGC AAA799-B03</strain>
    </source>
</reference>
<evidence type="ECO:0000313" key="2">
    <source>
        <dbReference type="EMBL" id="KFM21484.1"/>
    </source>
</evidence>
<keyword evidence="3" id="KW-1185">Reference proteome</keyword>
<keyword evidence="2" id="KW-0489">Methyltransferase</keyword>
<proteinExistence type="predicted"/>
<accession>A0A087S6Y0</accession>